<proteinExistence type="inferred from homology"/>
<evidence type="ECO:0000256" key="1">
    <source>
        <dbReference type="ARBA" id="ARBA00005614"/>
    </source>
</evidence>
<dbReference type="PROSITE" id="PS00150">
    <property type="entry name" value="ACYLPHOSPHATASE_1"/>
    <property type="match status" value="1"/>
</dbReference>
<dbReference type="RefSeq" id="WP_265384618.1">
    <property type="nucleotide sequence ID" value="NZ_CP110615.1"/>
</dbReference>
<evidence type="ECO:0000256" key="2">
    <source>
        <dbReference type="ARBA" id="ARBA00012150"/>
    </source>
</evidence>
<comment type="catalytic activity">
    <reaction evidence="4 5">
        <text>an acyl phosphate + H2O = a carboxylate + phosphate + H(+)</text>
        <dbReference type="Rhea" id="RHEA:14965"/>
        <dbReference type="ChEBI" id="CHEBI:15377"/>
        <dbReference type="ChEBI" id="CHEBI:15378"/>
        <dbReference type="ChEBI" id="CHEBI:29067"/>
        <dbReference type="ChEBI" id="CHEBI:43474"/>
        <dbReference type="ChEBI" id="CHEBI:59918"/>
        <dbReference type="EC" id="3.6.1.7"/>
    </reaction>
</comment>
<dbReference type="Pfam" id="PF00708">
    <property type="entry name" value="Acylphosphatase"/>
    <property type="match status" value="1"/>
</dbReference>
<feature type="active site" evidence="5">
    <location>
        <position position="42"/>
    </location>
</feature>
<dbReference type="PANTHER" id="PTHR47268:SF4">
    <property type="entry name" value="ACYLPHOSPHATASE"/>
    <property type="match status" value="1"/>
</dbReference>
<dbReference type="SUPFAM" id="SSF54975">
    <property type="entry name" value="Acylphosphatase/BLUF domain-like"/>
    <property type="match status" value="1"/>
</dbReference>
<protein>
    <recommendedName>
        <fullName evidence="3 5">acylphosphatase</fullName>
        <ecNumber evidence="2 5">3.6.1.7</ecNumber>
    </recommendedName>
</protein>
<dbReference type="Proteomes" id="UP001164965">
    <property type="component" value="Chromosome"/>
</dbReference>
<dbReference type="InterPro" id="IPR017968">
    <property type="entry name" value="Acylphosphatase_CS"/>
</dbReference>
<name>A0ABY6P4B9_9NOCA</name>
<evidence type="ECO:0000256" key="4">
    <source>
        <dbReference type="ARBA" id="ARBA00047645"/>
    </source>
</evidence>
<dbReference type="PROSITE" id="PS51160">
    <property type="entry name" value="ACYLPHOSPHATASE_3"/>
    <property type="match status" value="1"/>
</dbReference>
<evidence type="ECO:0000259" key="7">
    <source>
        <dbReference type="PROSITE" id="PS51160"/>
    </source>
</evidence>
<accession>A0ABY6P4B9</accession>
<feature type="domain" description="Acylphosphatase-like" evidence="7">
    <location>
        <begin position="9"/>
        <end position="95"/>
    </location>
</feature>
<dbReference type="Gene3D" id="3.30.70.100">
    <property type="match status" value="1"/>
</dbReference>
<reference evidence="8" key="1">
    <citation type="submission" date="2022-10" db="EMBL/GenBank/DDBJ databases">
        <title>Rhodococcus sp.75.</title>
        <authorList>
            <person name="Sun M."/>
        </authorList>
    </citation>
    <scope>NUCLEOTIDE SEQUENCE</scope>
    <source>
        <strain evidence="8">75</strain>
    </source>
</reference>
<dbReference type="InterPro" id="IPR001792">
    <property type="entry name" value="Acylphosphatase-like_dom"/>
</dbReference>
<evidence type="ECO:0000313" key="9">
    <source>
        <dbReference type="Proteomes" id="UP001164965"/>
    </source>
</evidence>
<organism evidence="8 9">
    <name type="scientific">Rhodococcus antarcticus</name>
    <dbReference type="NCBI Taxonomy" id="2987751"/>
    <lineage>
        <taxon>Bacteria</taxon>
        <taxon>Bacillati</taxon>
        <taxon>Actinomycetota</taxon>
        <taxon>Actinomycetes</taxon>
        <taxon>Mycobacteriales</taxon>
        <taxon>Nocardiaceae</taxon>
        <taxon>Rhodococcus</taxon>
    </lineage>
</organism>
<comment type="similarity">
    <text evidence="1 6">Belongs to the acylphosphatase family.</text>
</comment>
<sequence>MPHVGDSCRLTAWVHGDVQGVGFRWWTRSRALELGLVGTATNTADGRVLVVAEGERARCEALLAALRGGGAPGRVDLVVDGWDLPRGALTGFTER</sequence>
<feature type="active site" evidence="5">
    <location>
        <position position="24"/>
    </location>
</feature>
<dbReference type="EMBL" id="CP110615">
    <property type="protein sequence ID" value="UZJ26514.1"/>
    <property type="molecule type" value="Genomic_DNA"/>
</dbReference>
<keyword evidence="5 8" id="KW-0378">Hydrolase</keyword>
<evidence type="ECO:0000256" key="3">
    <source>
        <dbReference type="ARBA" id="ARBA00015991"/>
    </source>
</evidence>
<dbReference type="EC" id="3.6.1.7" evidence="2 5"/>
<evidence type="ECO:0000313" key="8">
    <source>
        <dbReference type="EMBL" id="UZJ26514.1"/>
    </source>
</evidence>
<dbReference type="PANTHER" id="PTHR47268">
    <property type="entry name" value="ACYLPHOSPHATASE"/>
    <property type="match status" value="1"/>
</dbReference>
<evidence type="ECO:0000256" key="5">
    <source>
        <dbReference type="PROSITE-ProRule" id="PRU00520"/>
    </source>
</evidence>
<dbReference type="NCBIfam" id="NF010997">
    <property type="entry name" value="PRK14422.1"/>
    <property type="match status" value="1"/>
</dbReference>
<dbReference type="GO" id="GO:0003998">
    <property type="term" value="F:acylphosphatase activity"/>
    <property type="evidence" value="ECO:0007669"/>
    <property type="project" value="UniProtKB-EC"/>
</dbReference>
<evidence type="ECO:0000256" key="6">
    <source>
        <dbReference type="RuleBase" id="RU004168"/>
    </source>
</evidence>
<keyword evidence="9" id="KW-1185">Reference proteome</keyword>
<gene>
    <name evidence="8" type="ORF">RHODO2019_04460</name>
</gene>
<dbReference type="InterPro" id="IPR020456">
    <property type="entry name" value="Acylphosphatase"/>
</dbReference>
<dbReference type="InterPro" id="IPR036046">
    <property type="entry name" value="Acylphosphatase-like_dom_sf"/>
</dbReference>